<keyword evidence="3" id="KW-1185">Reference proteome</keyword>
<name>A0ABX7N0G4_9BACT</name>
<dbReference type="RefSeq" id="WP_206713921.1">
    <property type="nucleotide sequence ID" value="NZ_CP071091.1"/>
</dbReference>
<dbReference type="Proteomes" id="UP000663090">
    <property type="component" value="Chromosome"/>
</dbReference>
<reference evidence="2 3" key="1">
    <citation type="submission" date="2021-02" db="EMBL/GenBank/DDBJ databases">
        <title>De Novo genome assembly of isolated myxobacteria.</title>
        <authorList>
            <person name="Stevens D.C."/>
        </authorList>
    </citation>
    <scope>NUCLEOTIDE SEQUENCE [LARGE SCALE GENOMIC DNA]</scope>
    <source>
        <strain evidence="2 3">SCHIC003</strain>
    </source>
</reference>
<gene>
    <name evidence="2" type="ORF">JY572_28000</name>
</gene>
<sequence>MAMRDLRVHVGALLLVALTACQSKEVMEEPRRGDLTGQEDGGSHGDGGPNDDGGGAGFDAGESCDGGGLPWDDGGTPWDAGIPEDGGSAEDGGPAPLACEKTQGVCAGAKRAWVDGAFETVCTARSYGADYEESESRCDGLDNDCDGVTDPSFTSRVTSMSGAHIGGYVSSLRTEQGVFVAVRGSTGQMSVLRLGADLSVQGTSSVPLPRTLPGESSGVLLRAQLVKTNEGLALFQAVEIPGTGGSCRLSLTPLDALGAPIPGEDGHVVEHLLFNLLEQSWTYRVEMSPSGDQVLVLWIAPFQQGGPRQVKGLVTDSRGQVLTAPRVLFTSAQGDTPNPDSVLWLRNGEVLVAMDDSRSSPEGSTVRVRRFDTSLTPIGVERTFEMSSDPRALLVDLGATRGGPVESPALVLRSREAPAWKSQVQVVHDLFNGGLPLTWAEAPSGEVAWYGALADEGVLRLAWLSVFKDHQAPPPGGDDWLGWNGRIWTQDEGHSAVDRSPGPAYLPLHRYAQWVLMEKLEPKRVGALYMTTTPEEGSFLDGVRYCVP</sequence>
<proteinExistence type="predicted"/>
<feature type="region of interest" description="Disordered" evidence="1">
    <location>
        <begin position="27"/>
        <end position="96"/>
    </location>
</feature>
<feature type="compositionally biased region" description="Gly residues" evidence="1">
    <location>
        <begin position="44"/>
        <end position="69"/>
    </location>
</feature>
<dbReference type="PROSITE" id="PS51257">
    <property type="entry name" value="PROKAR_LIPOPROTEIN"/>
    <property type="match status" value="1"/>
</dbReference>
<evidence type="ECO:0000313" key="2">
    <source>
        <dbReference type="EMBL" id="QSQ12191.1"/>
    </source>
</evidence>
<protein>
    <submittedName>
        <fullName evidence="2">Metal-binding motif-containing protein</fullName>
    </submittedName>
</protein>
<organism evidence="2 3">
    <name type="scientific">Myxococcus landrumensis</name>
    <dbReference type="NCBI Taxonomy" id="2813577"/>
    <lineage>
        <taxon>Bacteria</taxon>
        <taxon>Pseudomonadati</taxon>
        <taxon>Myxococcota</taxon>
        <taxon>Myxococcia</taxon>
        <taxon>Myxococcales</taxon>
        <taxon>Cystobacterineae</taxon>
        <taxon>Myxococcaceae</taxon>
        <taxon>Myxococcus</taxon>
    </lineage>
</organism>
<evidence type="ECO:0000313" key="3">
    <source>
        <dbReference type="Proteomes" id="UP000663090"/>
    </source>
</evidence>
<dbReference type="EMBL" id="CP071091">
    <property type="protein sequence ID" value="QSQ12191.1"/>
    <property type="molecule type" value="Genomic_DNA"/>
</dbReference>
<evidence type="ECO:0000256" key="1">
    <source>
        <dbReference type="SAM" id="MobiDB-lite"/>
    </source>
</evidence>
<accession>A0ABX7N0G4</accession>